<organism evidence="1 2">
    <name type="scientific">Steinernema carpocapsae</name>
    <name type="common">Entomopathogenic nematode</name>
    <dbReference type="NCBI Taxonomy" id="34508"/>
    <lineage>
        <taxon>Eukaryota</taxon>
        <taxon>Metazoa</taxon>
        <taxon>Ecdysozoa</taxon>
        <taxon>Nematoda</taxon>
        <taxon>Chromadorea</taxon>
        <taxon>Rhabditida</taxon>
        <taxon>Tylenchina</taxon>
        <taxon>Panagrolaimomorpha</taxon>
        <taxon>Strongyloidoidea</taxon>
        <taxon>Steinernematidae</taxon>
        <taxon>Steinernema</taxon>
    </lineage>
</organism>
<reference evidence="1 2" key="1">
    <citation type="journal article" date="2015" name="Genome Biol.">
        <title>Comparative genomics of Steinernema reveals deeply conserved gene regulatory networks.</title>
        <authorList>
            <person name="Dillman A.R."/>
            <person name="Macchietto M."/>
            <person name="Porter C.F."/>
            <person name="Rogers A."/>
            <person name="Williams B."/>
            <person name="Antoshechkin I."/>
            <person name="Lee M.M."/>
            <person name="Goodwin Z."/>
            <person name="Lu X."/>
            <person name="Lewis E.E."/>
            <person name="Goodrich-Blair H."/>
            <person name="Stock S.P."/>
            <person name="Adams B.J."/>
            <person name="Sternberg P.W."/>
            <person name="Mortazavi A."/>
        </authorList>
    </citation>
    <scope>NUCLEOTIDE SEQUENCE [LARGE SCALE GENOMIC DNA]</scope>
    <source>
        <strain evidence="1 2">ALL</strain>
    </source>
</reference>
<protein>
    <submittedName>
        <fullName evidence="1">Uncharacterized protein</fullName>
    </submittedName>
</protein>
<dbReference type="Proteomes" id="UP000298663">
    <property type="component" value="Unassembled WGS sequence"/>
</dbReference>
<keyword evidence="2" id="KW-1185">Reference proteome</keyword>
<proteinExistence type="predicted"/>
<reference evidence="1 2" key="2">
    <citation type="journal article" date="2019" name="G3 (Bethesda)">
        <title>Hybrid Assembly of the Genome of the Entomopathogenic Nematode Steinernema carpocapsae Identifies the X-Chromosome.</title>
        <authorList>
            <person name="Serra L."/>
            <person name="Macchietto M."/>
            <person name="Macias-Munoz A."/>
            <person name="McGill C.J."/>
            <person name="Rodriguez I.M."/>
            <person name="Rodriguez B."/>
            <person name="Murad R."/>
            <person name="Mortazavi A."/>
        </authorList>
    </citation>
    <scope>NUCLEOTIDE SEQUENCE [LARGE SCALE GENOMIC DNA]</scope>
    <source>
        <strain evidence="1 2">ALL</strain>
    </source>
</reference>
<evidence type="ECO:0000313" key="2">
    <source>
        <dbReference type="Proteomes" id="UP000298663"/>
    </source>
</evidence>
<dbReference type="AlphaFoldDB" id="A0A4U8UZE5"/>
<name>A0A4U8UZE5_STECR</name>
<accession>A0A4U8UZE5</accession>
<gene>
    <name evidence="1" type="ORF">L596_005571</name>
</gene>
<evidence type="ECO:0000313" key="1">
    <source>
        <dbReference type="EMBL" id="TMS38950.1"/>
    </source>
</evidence>
<sequence>MFRTVRRHGTLVRAVTTGYRRSEKRQGLRPMEEHPTPSFLVLFGEHLHVCLKLTMDNPPPVLAMPTLFLESCATWKTGNPPSGNPFPVATGKQPEQGGPACVVVGADAEHARRSFRAQKIYNPREISVKSSRKRKKLESDWEDIPVSWITLPSGKSGNTQVGRWEALPSLCGYGHWRKEFTGQKLSKQAKFSRGVLKFRTDEIEANLCKDDIY</sequence>
<dbReference type="EMBL" id="AZBU02000001">
    <property type="protein sequence ID" value="TMS38950.1"/>
    <property type="molecule type" value="Genomic_DNA"/>
</dbReference>
<comment type="caution">
    <text evidence="1">The sequence shown here is derived from an EMBL/GenBank/DDBJ whole genome shotgun (WGS) entry which is preliminary data.</text>
</comment>